<accession>A0ACC1JF19</accession>
<name>A0ACC1JF19_9FUNG</name>
<evidence type="ECO:0000313" key="2">
    <source>
        <dbReference type="Proteomes" id="UP001150603"/>
    </source>
</evidence>
<proteinExistence type="predicted"/>
<dbReference type="EMBL" id="JANBPW010000413">
    <property type="protein sequence ID" value="KAJ1949600.1"/>
    <property type="molecule type" value="Genomic_DNA"/>
</dbReference>
<dbReference type="Proteomes" id="UP001150603">
    <property type="component" value="Unassembled WGS sequence"/>
</dbReference>
<gene>
    <name evidence="1" type="ORF">FBU59_001071</name>
</gene>
<comment type="caution">
    <text evidence="1">The sequence shown here is derived from an EMBL/GenBank/DDBJ whole genome shotgun (WGS) entry which is preliminary data.</text>
</comment>
<sequence length="398" mass="44954">MLSPNVDKFLACHINMVDMCKGRQRIGAAMTQLGFGQYSLRQFRWLFFRGDGVATMGLGKDHLQNAADMNYNLSTFIRNLPGITCIKYRRDRSGVAEASRSYHFLAGKARLVQETFSLYLPQLTDLEGFLPMLEVLYRDTWPYKLRFPKLWYLFVRHSTCRYFDLYSAFHGQPLTILDIHEPIEGFANIDPEIIRYTKAFALRSLTDDALGDIRYPEDTMKRFYEIESVVGLAFIAGVPAPFPVSLPWSELHELKITTEVASPMKIAILARNVPSLKKLDISCQSMDPDNFDSNFWKPNDATLKIYQHAGAPDSCSLARANSDPDILSGLTKSQISVLRVNMAGKFNGNAVSAVVSRLASLRSLVIHPRAVPVFKNYFALRNAKVDVIPYVIDPLLPP</sequence>
<evidence type="ECO:0000313" key="1">
    <source>
        <dbReference type="EMBL" id="KAJ1949600.1"/>
    </source>
</evidence>
<organism evidence="1 2">
    <name type="scientific">Linderina macrospora</name>
    <dbReference type="NCBI Taxonomy" id="4868"/>
    <lineage>
        <taxon>Eukaryota</taxon>
        <taxon>Fungi</taxon>
        <taxon>Fungi incertae sedis</taxon>
        <taxon>Zoopagomycota</taxon>
        <taxon>Kickxellomycotina</taxon>
        <taxon>Kickxellomycetes</taxon>
        <taxon>Kickxellales</taxon>
        <taxon>Kickxellaceae</taxon>
        <taxon>Linderina</taxon>
    </lineage>
</organism>
<protein>
    <submittedName>
        <fullName evidence="1">Uncharacterized protein</fullName>
    </submittedName>
</protein>
<keyword evidence="2" id="KW-1185">Reference proteome</keyword>
<reference evidence="1" key="1">
    <citation type="submission" date="2022-07" db="EMBL/GenBank/DDBJ databases">
        <title>Phylogenomic reconstructions and comparative analyses of Kickxellomycotina fungi.</title>
        <authorList>
            <person name="Reynolds N.K."/>
            <person name="Stajich J.E."/>
            <person name="Barry K."/>
            <person name="Grigoriev I.V."/>
            <person name="Crous P."/>
            <person name="Smith M.E."/>
        </authorList>
    </citation>
    <scope>NUCLEOTIDE SEQUENCE</scope>
    <source>
        <strain evidence="1">NRRL 5244</strain>
    </source>
</reference>